<dbReference type="PANTHER" id="PTHR37299:SF1">
    <property type="entry name" value="STAGE 0 SPORULATION PROTEIN A HOMOLOG"/>
    <property type="match status" value="1"/>
</dbReference>
<dbReference type="PROSITE" id="PS50930">
    <property type="entry name" value="HTH_LYTTR"/>
    <property type="match status" value="1"/>
</dbReference>
<feature type="domain" description="HTH LytTR-type" evidence="4">
    <location>
        <begin position="160"/>
        <end position="234"/>
    </location>
</feature>
<dbReference type="SMART" id="SM00850">
    <property type="entry name" value="LytTR"/>
    <property type="match status" value="1"/>
</dbReference>
<evidence type="ECO:0000256" key="2">
    <source>
        <dbReference type="PROSITE-ProRule" id="PRU00169"/>
    </source>
</evidence>
<protein>
    <submittedName>
        <fullName evidence="5">LytR/AlgR family response regulator transcription factor</fullName>
    </submittedName>
</protein>
<dbReference type="PROSITE" id="PS50110">
    <property type="entry name" value="RESPONSE_REGULATORY"/>
    <property type="match status" value="1"/>
</dbReference>
<dbReference type="EMBL" id="JBHSCX010000015">
    <property type="protein sequence ID" value="MFC4363109.1"/>
    <property type="molecule type" value="Genomic_DNA"/>
</dbReference>
<evidence type="ECO:0000256" key="1">
    <source>
        <dbReference type="ARBA" id="ARBA00023012"/>
    </source>
</evidence>
<evidence type="ECO:0000313" key="5">
    <source>
        <dbReference type="EMBL" id="MFC4363109.1"/>
    </source>
</evidence>
<keyword evidence="2" id="KW-0597">Phosphoprotein</keyword>
<proteinExistence type="predicted"/>
<dbReference type="Gene3D" id="2.40.50.1020">
    <property type="entry name" value="LytTr DNA-binding domain"/>
    <property type="match status" value="1"/>
</dbReference>
<dbReference type="RefSeq" id="WP_290265104.1">
    <property type="nucleotide sequence ID" value="NZ_JAUFQG010000006.1"/>
</dbReference>
<dbReference type="Gene3D" id="3.40.50.2300">
    <property type="match status" value="1"/>
</dbReference>
<feature type="domain" description="Response regulatory" evidence="3">
    <location>
        <begin position="18"/>
        <end position="130"/>
    </location>
</feature>
<dbReference type="InterPro" id="IPR011006">
    <property type="entry name" value="CheY-like_superfamily"/>
</dbReference>
<dbReference type="InterPro" id="IPR007492">
    <property type="entry name" value="LytTR_DNA-bd_dom"/>
</dbReference>
<name>A0ABV8V5C5_9GAMM</name>
<dbReference type="Pfam" id="PF04397">
    <property type="entry name" value="LytTR"/>
    <property type="match status" value="1"/>
</dbReference>
<dbReference type="PANTHER" id="PTHR37299">
    <property type="entry name" value="TRANSCRIPTIONAL REGULATOR-RELATED"/>
    <property type="match status" value="1"/>
</dbReference>
<keyword evidence="1" id="KW-0902">Two-component regulatory system</keyword>
<reference evidence="6" key="1">
    <citation type="journal article" date="2019" name="Int. J. Syst. Evol. Microbiol.">
        <title>The Global Catalogue of Microorganisms (GCM) 10K type strain sequencing project: providing services to taxonomists for standard genome sequencing and annotation.</title>
        <authorList>
            <consortium name="The Broad Institute Genomics Platform"/>
            <consortium name="The Broad Institute Genome Sequencing Center for Infectious Disease"/>
            <person name="Wu L."/>
            <person name="Ma J."/>
        </authorList>
    </citation>
    <scope>NUCLEOTIDE SEQUENCE [LARGE SCALE GENOMIC DNA]</scope>
    <source>
        <strain evidence="6">CECT 8570</strain>
    </source>
</reference>
<feature type="modified residue" description="4-aspartylphosphate" evidence="2">
    <location>
        <position position="69"/>
    </location>
</feature>
<dbReference type="Proteomes" id="UP001595840">
    <property type="component" value="Unassembled WGS sequence"/>
</dbReference>
<keyword evidence="6" id="KW-1185">Reference proteome</keyword>
<comment type="caution">
    <text evidence="5">The sequence shown here is derived from an EMBL/GenBank/DDBJ whole genome shotgun (WGS) entry which is preliminary data.</text>
</comment>
<dbReference type="Pfam" id="PF00072">
    <property type="entry name" value="Response_reg"/>
    <property type="match status" value="1"/>
</dbReference>
<evidence type="ECO:0000259" key="4">
    <source>
        <dbReference type="PROSITE" id="PS50930"/>
    </source>
</evidence>
<dbReference type="InterPro" id="IPR046947">
    <property type="entry name" value="LytR-like"/>
</dbReference>
<dbReference type="SMART" id="SM00448">
    <property type="entry name" value="REC"/>
    <property type="match status" value="1"/>
</dbReference>
<dbReference type="SUPFAM" id="SSF52172">
    <property type="entry name" value="CheY-like"/>
    <property type="match status" value="1"/>
</dbReference>
<organism evidence="5 6">
    <name type="scientific">Simiduia curdlanivorans</name>
    <dbReference type="NCBI Taxonomy" id="1492769"/>
    <lineage>
        <taxon>Bacteria</taxon>
        <taxon>Pseudomonadati</taxon>
        <taxon>Pseudomonadota</taxon>
        <taxon>Gammaproteobacteria</taxon>
        <taxon>Cellvibrionales</taxon>
        <taxon>Cellvibrionaceae</taxon>
        <taxon>Simiduia</taxon>
    </lineage>
</organism>
<dbReference type="InterPro" id="IPR001789">
    <property type="entry name" value="Sig_transdc_resp-reg_receiver"/>
</dbReference>
<evidence type="ECO:0000313" key="6">
    <source>
        <dbReference type="Proteomes" id="UP001595840"/>
    </source>
</evidence>
<gene>
    <name evidence="5" type="ORF">ACFOX3_12400</name>
</gene>
<sequence>MTTDSNADTNTEKAKTITAIVIDDEAHARQALIHQLNAHPHIEIIAQCENGLAAVKAINDLQPQLIFLDVHMPKLDGFEVLELLGDSAPITVFATAHDEYAIQAFENNALDYLLKPINSARLEKTIERIAQRLNLRDTDTSATKALIQDIRQQQAPLQRVLIRDKGDVHVVAANDIIAIEAADDYVVIHTSAATHIKQDRINNFEQLLDPSQFCRIHRSTIINLDYLKGIETEGKDNRYANMKLTDDKAKQFSISRSGYTKLLAVL</sequence>
<accession>A0ABV8V5C5</accession>
<evidence type="ECO:0000259" key="3">
    <source>
        <dbReference type="PROSITE" id="PS50110"/>
    </source>
</evidence>